<keyword evidence="8" id="KW-1133">Transmembrane helix</keyword>
<keyword evidence="4" id="KW-0677">Repeat</keyword>
<keyword evidence="5" id="KW-0249">Electron transport</keyword>
<dbReference type="RefSeq" id="WP_248934097.1">
    <property type="nucleotide sequence ID" value="NZ_JAKILF010000001.1"/>
</dbReference>
<dbReference type="NCBIfam" id="TIGR02163">
    <property type="entry name" value="napH"/>
    <property type="match status" value="1"/>
</dbReference>
<reference evidence="11" key="1">
    <citation type="journal article" date="2019" name="Int. J. Syst. Evol. Microbiol.">
        <title>The Global Catalogue of Microorganisms (GCM) 10K type strain sequencing project: providing services to taxonomists for standard genome sequencing and annotation.</title>
        <authorList>
            <consortium name="The Broad Institute Genomics Platform"/>
            <consortium name="The Broad Institute Genome Sequencing Center for Infectious Disease"/>
            <person name="Wu L."/>
            <person name="Ma J."/>
        </authorList>
    </citation>
    <scope>NUCLEOTIDE SEQUENCE [LARGE SCALE GENOMIC DNA]</scope>
    <source>
        <strain evidence="11">KCTC 52277</strain>
    </source>
</reference>
<protein>
    <submittedName>
        <fullName evidence="10">Quinol dehydrogenase ferredoxin subunit NapH</fullName>
    </submittedName>
</protein>
<evidence type="ECO:0000256" key="7">
    <source>
        <dbReference type="ARBA" id="ARBA00023014"/>
    </source>
</evidence>
<evidence type="ECO:0000256" key="1">
    <source>
        <dbReference type="ARBA" id="ARBA00022448"/>
    </source>
</evidence>
<dbReference type="NCBIfam" id="NF007013">
    <property type="entry name" value="PRK09477.1"/>
    <property type="match status" value="1"/>
</dbReference>
<evidence type="ECO:0000256" key="4">
    <source>
        <dbReference type="ARBA" id="ARBA00022737"/>
    </source>
</evidence>
<feature type="domain" description="4Fe-4S ferredoxin-type" evidence="9">
    <location>
        <begin position="243"/>
        <end position="272"/>
    </location>
</feature>
<comment type="caution">
    <text evidence="10">The sequence shown here is derived from an EMBL/GenBank/DDBJ whole genome shotgun (WGS) entry which is preliminary data.</text>
</comment>
<dbReference type="EMBL" id="JBHRTD010000018">
    <property type="protein sequence ID" value="MFC3140173.1"/>
    <property type="molecule type" value="Genomic_DNA"/>
</dbReference>
<dbReference type="PROSITE" id="PS51379">
    <property type="entry name" value="4FE4S_FER_2"/>
    <property type="match status" value="2"/>
</dbReference>
<name>A0ABV7GHG7_9GAMM</name>
<sequence length="292" mass="32378">MTRQPSAHSRNLWQRNRFLLLRRLSQMLVLMCFLLGPLAGIWIFKGNLSSSLVFDAVPLADPLVTLQSLTSGHLPQATLILGGILVLLLYALLGGRSFCSWVCPVNPITDLAAWLRQKLHLPRTPELPKSLRWYLLALVLLLPAITGLLVWEWVNPVPVIYRAVLFGGLGGLWLLAGVFLLDLFISERAWCGHLCPSGALYSLAGKVSPLRMAACQPQACDMCMKCFDVCPERQILKPALKGYTPKMLGASCTLCGRCIDVCDQKVFSFTNRCRLTPCREATTDIKPNSDIQ</sequence>
<accession>A0ABV7GHG7</accession>
<feature type="transmembrane region" description="Helical" evidence="8">
    <location>
        <begin position="160"/>
        <end position="181"/>
    </location>
</feature>
<evidence type="ECO:0000256" key="3">
    <source>
        <dbReference type="ARBA" id="ARBA00022723"/>
    </source>
</evidence>
<keyword evidence="3" id="KW-0479">Metal-binding</keyword>
<keyword evidence="8" id="KW-0472">Membrane</keyword>
<dbReference type="InterPro" id="IPR051684">
    <property type="entry name" value="Electron_Trans/Redox"/>
</dbReference>
<keyword evidence="2" id="KW-0004">4Fe-4S</keyword>
<evidence type="ECO:0000256" key="8">
    <source>
        <dbReference type="SAM" id="Phobius"/>
    </source>
</evidence>
<dbReference type="InterPro" id="IPR011886">
    <property type="entry name" value="NapH_MauN"/>
</dbReference>
<evidence type="ECO:0000313" key="11">
    <source>
        <dbReference type="Proteomes" id="UP001595621"/>
    </source>
</evidence>
<feature type="transmembrane region" description="Helical" evidence="8">
    <location>
        <begin position="20"/>
        <end position="44"/>
    </location>
</feature>
<gene>
    <name evidence="10" type="primary">napH</name>
    <name evidence="10" type="ORF">ACFOE0_18600</name>
</gene>
<proteinExistence type="predicted"/>
<dbReference type="Pfam" id="PF12801">
    <property type="entry name" value="Fer4_5"/>
    <property type="match status" value="2"/>
</dbReference>
<keyword evidence="8" id="KW-0812">Transmembrane</keyword>
<evidence type="ECO:0000259" key="9">
    <source>
        <dbReference type="PROSITE" id="PS51379"/>
    </source>
</evidence>
<evidence type="ECO:0000256" key="2">
    <source>
        <dbReference type="ARBA" id="ARBA00022485"/>
    </source>
</evidence>
<feature type="transmembrane region" description="Helical" evidence="8">
    <location>
        <begin position="74"/>
        <end position="93"/>
    </location>
</feature>
<evidence type="ECO:0000256" key="5">
    <source>
        <dbReference type="ARBA" id="ARBA00022982"/>
    </source>
</evidence>
<keyword evidence="11" id="KW-1185">Reference proteome</keyword>
<keyword evidence="6" id="KW-0408">Iron</keyword>
<evidence type="ECO:0000313" key="10">
    <source>
        <dbReference type="EMBL" id="MFC3140173.1"/>
    </source>
</evidence>
<evidence type="ECO:0000256" key="6">
    <source>
        <dbReference type="ARBA" id="ARBA00023004"/>
    </source>
</evidence>
<feature type="transmembrane region" description="Helical" evidence="8">
    <location>
        <begin position="133"/>
        <end position="154"/>
    </location>
</feature>
<organism evidence="10 11">
    <name type="scientific">Shewanella submarina</name>
    <dbReference type="NCBI Taxonomy" id="2016376"/>
    <lineage>
        <taxon>Bacteria</taxon>
        <taxon>Pseudomonadati</taxon>
        <taxon>Pseudomonadota</taxon>
        <taxon>Gammaproteobacteria</taxon>
        <taxon>Alteromonadales</taxon>
        <taxon>Shewanellaceae</taxon>
        <taxon>Shewanella</taxon>
    </lineage>
</organism>
<dbReference type="Proteomes" id="UP001595621">
    <property type="component" value="Unassembled WGS sequence"/>
</dbReference>
<dbReference type="InterPro" id="IPR017896">
    <property type="entry name" value="4Fe4S_Fe-S-bd"/>
</dbReference>
<feature type="domain" description="4Fe-4S ferredoxin-type" evidence="9">
    <location>
        <begin position="211"/>
        <end position="241"/>
    </location>
</feature>
<dbReference type="PANTHER" id="PTHR30176">
    <property type="entry name" value="FERREDOXIN-TYPE PROTEIN NAPH"/>
    <property type="match status" value="1"/>
</dbReference>
<dbReference type="SUPFAM" id="SSF54862">
    <property type="entry name" value="4Fe-4S ferredoxins"/>
    <property type="match status" value="1"/>
</dbReference>
<dbReference type="PANTHER" id="PTHR30176:SF3">
    <property type="entry name" value="FERREDOXIN-TYPE PROTEIN NAPH"/>
    <property type="match status" value="1"/>
</dbReference>
<keyword evidence="7" id="KW-0411">Iron-sulfur</keyword>
<keyword evidence="1" id="KW-0813">Transport</keyword>